<dbReference type="PANTHER" id="PTHR21137:SF35">
    <property type="entry name" value="ODORANT RECEPTOR 19A-RELATED"/>
    <property type="match status" value="1"/>
</dbReference>
<keyword evidence="7 10" id="KW-0472">Membrane</keyword>
<evidence type="ECO:0000256" key="10">
    <source>
        <dbReference type="RuleBase" id="RU351113"/>
    </source>
</evidence>
<dbReference type="AlphaFoldDB" id="A0A7M7L315"/>
<evidence type="ECO:0000256" key="6">
    <source>
        <dbReference type="ARBA" id="ARBA00022989"/>
    </source>
</evidence>
<evidence type="ECO:0000313" key="11">
    <source>
        <dbReference type="EnsemblMetazoa" id="XP_026296276"/>
    </source>
</evidence>
<keyword evidence="4 10" id="KW-0812">Transmembrane</keyword>
<keyword evidence="5 10" id="KW-0552">Olfaction</keyword>
<comment type="similarity">
    <text evidence="10">Belongs to the insect chemoreceptor superfamily. Heteromeric odorant receptor channel (TC 1.A.69) family.</text>
</comment>
<protein>
    <recommendedName>
        <fullName evidence="10">Odorant receptor</fullName>
    </recommendedName>
</protein>
<dbReference type="RefSeq" id="XP_026296276.1">
    <property type="nucleotide sequence ID" value="XM_026440491.1"/>
</dbReference>
<dbReference type="GO" id="GO:0005886">
    <property type="term" value="C:plasma membrane"/>
    <property type="evidence" value="ECO:0007669"/>
    <property type="project" value="UniProtKB-SubCell"/>
</dbReference>
<evidence type="ECO:0000256" key="1">
    <source>
        <dbReference type="ARBA" id="ARBA00004651"/>
    </source>
</evidence>
<feature type="transmembrane region" description="Helical" evidence="10">
    <location>
        <begin position="170"/>
        <end position="192"/>
    </location>
</feature>
<evidence type="ECO:0000256" key="7">
    <source>
        <dbReference type="ARBA" id="ARBA00023136"/>
    </source>
</evidence>
<evidence type="ECO:0000256" key="3">
    <source>
        <dbReference type="ARBA" id="ARBA00022606"/>
    </source>
</evidence>
<dbReference type="KEGG" id="ame:102656221"/>
<evidence type="ECO:0000313" key="12">
    <source>
        <dbReference type="Proteomes" id="UP000005203"/>
    </source>
</evidence>
<keyword evidence="2" id="KW-1003">Cell membrane</keyword>
<keyword evidence="8 10" id="KW-0675">Receptor</keyword>
<dbReference type="GO" id="GO:0005549">
    <property type="term" value="F:odorant binding"/>
    <property type="evidence" value="ECO:0007669"/>
    <property type="project" value="InterPro"/>
</dbReference>
<accession>A0A7M7L315</accession>
<reference evidence="11" key="1">
    <citation type="submission" date="2021-01" db="UniProtKB">
        <authorList>
            <consortium name="EnsemblMetazoa"/>
        </authorList>
    </citation>
    <scope>IDENTIFICATION</scope>
    <source>
        <strain evidence="11">DH4</strain>
    </source>
</reference>
<dbReference type="GO" id="GO:0007165">
    <property type="term" value="P:signal transduction"/>
    <property type="evidence" value="ECO:0007669"/>
    <property type="project" value="UniProtKB-KW"/>
</dbReference>
<keyword evidence="9 10" id="KW-0807">Transducer</keyword>
<keyword evidence="3 10" id="KW-0716">Sensory transduction</keyword>
<evidence type="ECO:0000313" key="13">
    <source>
        <dbReference type="RefSeq" id="XP_026296276.1"/>
    </source>
</evidence>
<dbReference type="Pfam" id="PF02949">
    <property type="entry name" value="7tm_6"/>
    <property type="match status" value="1"/>
</dbReference>
<dbReference type="GO" id="GO:0004984">
    <property type="term" value="F:olfactory receptor activity"/>
    <property type="evidence" value="ECO:0007669"/>
    <property type="project" value="InterPro"/>
</dbReference>
<evidence type="ECO:0000256" key="5">
    <source>
        <dbReference type="ARBA" id="ARBA00022725"/>
    </source>
</evidence>
<feature type="transmembrane region" description="Helical" evidence="10">
    <location>
        <begin position="294"/>
        <end position="311"/>
    </location>
</feature>
<proteinExistence type="inferred from homology"/>
<dbReference type="GeneID" id="102656221"/>
<name>A0A7M7L315_APIME</name>
<gene>
    <name evidence="13" type="primary">LOC102656221</name>
</gene>
<feature type="transmembrane region" description="Helical" evidence="10">
    <location>
        <begin position="30"/>
        <end position="49"/>
    </location>
</feature>
<keyword evidence="12" id="KW-1185">Reference proteome</keyword>
<evidence type="ECO:0000256" key="8">
    <source>
        <dbReference type="ARBA" id="ARBA00023170"/>
    </source>
</evidence>
<evidence type="ECO:0000256" key="9">
    <source>
        <dbReference type="ARBA" id="ARBA00023224"/>
    </source>
</evidence>
<comment type="caution">
    <text evidence="10">Lacks conserved residue(s) required for the propagation of feature annotation.</text>
</comment>
<accession>A0A8B8GWZ3</accession>
<feature type="transmembrane region" description="Helical" evidence="10">
    <location>
        <begin position="263"/>
        <end position="282"/>
    </location>
</feature>
<feature type="transmembrane region" description="Helical" evidence="10">
    <location>
        <begin position="121"/>
        <end position="149"/>
    </location>
</feature>
<dbReference type="OrthoDB" id="7597826at2759"/>
<dbReference type="PANTHER" id="PTHR21137">
    <property type="entry name" value="ODORANT RECEPTOR"/>
    <property type="match status" value="1"/>
</dbReference>
<dbReference type="EnsemblMetazoa" id="XM_026440491">
    <property type="protein sequence ID" value="XP_026296276"/>
    <property type="gene ID" value="LOC102656221"/>
</dbReference>
<evidence type="ECO:0000256" key="2">
    <source>
        <dbReference type="ARBA" id="ARBA00022475"/>
    </source>
</evidence>
<feature type="transmembrane region" description="Helical" evidence="10">
    <location>
        <begin position="61"/>
        <end position="80"/>
    </location>
</feature>
<evidence type="ECO:0000256" key="4">
    <source>
        <dbReference type="ARBA" id="ARBA00022692"/>
    </source>
</evidence>
<comment type="subcellular location">
    <subcellularLocation>
        <location evidence="1 10">Cell membrane</location>
        <topology evidence="1 10">Multi-pass membrane protein</topology>
    </subcellularLocation>
</comment>
<sequence length="389" mass="45607">MNVFDNQYRTYRIILKIIGLWPYDNSIYVWIYRLCLLIYFLVVVLVQIFSLAKSEISLRNCIVTLSTTFPTLLYCLRYIYCLTLFSYTELLFDNIRTEEHILQDMTEIQIQTKYLDISSHIIDIFCWLSFICVAATWIFILNPVTLDVIMPLNKSRIHFSLIFLSNDRRTYIDIFMVLNLIIILIFGLLSLICSESLTNIFSYYVCRQFDIVSYRMRKIIVNLSMPNLPKTDLKLRDIHRVVDIHCRTIENIHIASTNTATQYLLAIILCILSFSVNLYRLYNALIIMNNRMEIFGSALMVMYHLMIAFYNNHCGQLIIDSNFGIFKELYASTWYRIPLKAQKLLLFMMFKSSVGCELRLCGLFTASYAGFTSMMSSSFSYCAVIYSIQ</sequence>
<reference evidence="13" key="2">
    <citation type="submission" date="2025-04" db="UniProtKB">
        <authorList>
            <consortium name="RefSeq"/>
        </authorList>
    </citation>
    <scope>IDENTIFICATION</scope>
    <source>
        <strain evidence="13">DH4</strain>
        <tissue evidence="13">Whole body</tissue>
    </source>
</reference>
<keyword evidence="6 10" id="KW-1133">Transmembrane helix</keyword>
<organism evidence="11">
    <name type="scientific">Apis mellifera</name>
    <name type="common">Honeybee</name>
    <dbReference type="NCBI Taxonomy" id="7460"/>
    <lineage>
        <taxon>Eukaryota</taxon>
        <taxon>Metazoa</taxon>
        <taxon>Ecdysozoa</taxon>
        <taxon>Arthropoda</taxon>
        <taxon>Hexapoda</taxon>
        <taxon>Insecta</taxon>
        <taxon>Pterygota</taxon>
        <taxon>Neoptera</taxon>
        <taxon>Endopterygota</taxon>
        <taxon>Hymenoptera</taxon>
        <taxon>Apocrita</taxon>
        <taxon>Aculeata</taxon>
        <taxon>Apoidea</taxon>
        <taxon>Anthophila</taxon>
        <taxon>Apidae</taxon>
        <taxon>Apis</taxon>
    </lineage>
</organism>
<dbReference type="InterPro" id="IPR004117">
    <property type="entry name" value="7tm6_olfct_rcpt"/>
</dbReference>
<dbReference type="Proteomes" id="UP000005203">
    <property type="component" value="Linkage group LG4"/>
</dbReference>